<keyword evidence="8" id="KW-0862">Zinc</keyword>
<evidence type="ECO:0000256" key="10">
    <source>
        <dbReference type="ARBA" id="ARBA00023157"/>
    </source>
</evidence>
<feature type="signal peptide" evidence="12">
    <location>
        <begin position="1"/>
        <end position="25"/>
    </location>
</feature>
<dbReference type="FunFam" id="3.40.630.10:FF:000001">
    <property type="entry name" value="Carboxypeptidase B"/>
    <property type="match status" value="1"/>
</dbReference>
<keyword evidence="10" id="KW-1015">Disulfide bond</keyword>
<dbReference type="SUPFAM" id="SSF54897">
    <property type="entry name" value="Protease propeptides/inhibitors"/>
    <property type="match status" value="1"/>
</dbReference>
<keyword evidence="15" id="KW-1185">Reference proteome</keyword>
<dbReference type="Gene3D" id="3.30.70.340">
    <property type="entry name" value="Metallocarboxypeptidase-like"/>
    <property type="match status" value="1"/>
</dbReference>
<dbReference type="GO" id="GO:0004181">
    <property type="term" value="F:metallocarboxypeptidase activity"/>
    <property type="evidence" value="ECO:0007669"/>
    <property type="project" value="InterPro"/>
</dbReference>
<evidence type="ECO:0000256" key="6">
    <source>
        <dbReference type="ARBA" id="ARBA00022729"/>
    </source>
</evidence>
<dbReference type="PROSITE" id="PS52035">
    <property type="entry name" value="PEPTIDASE_M14"/>
    <property type="match status" value="1"/>
</dbReference>
<dbReference type="PROSITE" id="PS00132">
    <property type="entry name" value="CARBOXYPEPT_ZN_1"/>
    <property type="match status" value="1"/>
</dbReference>
<organism evidence="14 15">
    <name type="scientific">Nezara viridula</name>
    <name type="common">Southern green stink bug</name>
    <name type="synonym">Cimex viridulus</name>
    <dbReference type="NCBI Taxonomy" id="85310"/>
    <lineage>
        <taxon>Eukaryota</taxon>
        <taxon>Metazoa</taxon>
        <taxon>Ecdysozoa</taxon>
        <taxon>Arthropoda</taxon>
        <taxon>Hexapoda</taxon>
        <taxon>Insecta</taxon>
        <taxon>Pterygota</taxon>
        <taxon>Neoptera</taxon>
        <taxon>Paraneoptera</taxon>
        <taxon>Hemiptera</taxon>
        <taxon>Heteroptera</taxon>
        <taxon>Panheteroptera</taxon>
        <taxon>Pentatomomorpha</taxon>
        <taxon>Pentatomoidea</taxon>
        <taxon>Pentatomidae</taxon>
        <taxon>Pentatominae</taxon>
        <taxon>Nezara</taxon>
    </lineage>
</organism>
<dbReference type="PRINTS" id="PR00765">
    <property type="entry name" value="CRBOXYPTASEA"/>
</dbReference>
<dbReference type="InterPro" id="IPR000834">
    <property type="entry name" value="Peptidase_M14"/>
</dbReference>
<gene>
    <name evidence="14" type="ORF">NEZAVI_LOCUS11441</name>
</gene>
<protein>
    <recommendedName>
        <fullName evidence="13">Peptidase M14 domain-containing protein</fullName>
    </recommendedName>
</protein>
<keyword evidence="3" id="KW-0121">Carboxypeptidase</keyword>
<dbReference type="SMART" id="SM00631">
    <property type="entry name" value="Zn_pept"/>
    <property type="match status" value="1"/>
</dbReference>
<dbReference type="GO" id="GO:0006508">
    <property type="term" value="P:proteolysis"/>
    <property type="evidence" value="ECO:0007669"/>
    <property type="project" value="UniProtKB-KW"/>
</dbReference>
<evidence type="ECO:0000256" key="7">
    <source>
        <dbReference type="ARBA" id="ARBA00022801"/>
    </source>
</evidence>
<dbReference type="GO" id="GO:0005615">
    <property type="term" value="C:extracellular space"/>
    <property type="evidence" value="ECO:0007669"/>
    <property type="project" value="TreeGrafter"/>
</dbReference>
<keyword evidence="4" id="KW-0645">Protease</keyword>
<dbReference type="GO" id="GO:0008270">
    <property type="term" value="F:zinc ion binding"/>
    <property type="evidence" value="ECO:0007669"/>
    <property type="project" value="InterPro"/>
</dbReference>
<keyword evidence="7" id="KW-0378">Hydrolase</keyword>
<evidence type="ECO:0000256" key="2">
    <source>
        <dbReference type="ARBA" id="ARBA00005988"/>
    </source>
</evidence>
<evidence type="ECO:0000313" key="14">
    <source>
        <dbReference type="EMBL" id="CAH1402677.1"/>
    </source>
</evidence>
<evidence type="ECO:0000256" key="8">
    <source>
        <dbReference type="ARBA" id="ARBA00022833"/>
    </source>
</evidence>
<keyword evidence="6 12" id="KW-0732">Signal</keyword>
<dbReference type="Proteomes" id="UP001152798">
    <property type="component" value="Chromosome 5"/>
</dbReference>
<name>A0A9P0HJ50_NEZVI</name>
<accession>A0A9P0HJ50</accession>
<dbReference type="InterPro" id="IPR003146">
    <property type="entry name" value="M14A_act_pep"/>
</dbReference>
<evidence type="ECO:0000256" key="1">
    <source>
        <dbReference type="ARBA" id="ARBA00001947"/>
    </source>
</evidence>
<evidence type="ECO:0000256" key="5">
    <source>
        <dbReference type="ARBA" id="ARBA00022723"/>
    </source>
</evidence>
<evidence type="ECO:0000256" key="11">
    <source>
        <dbReference type="PROSITE-ProRule" id="PRU01379"/>
    </source>
</evidence>
<dbReference type="InterPro" id="IPR057246">
    <property type="entry name" value="CARBOXYPEPT_ZN_1"/>
</dbReference>
<dbReference type="Pfam" id="PF02244">
    <property type="entry name" value="Propep_M14"/>
    <property type="match status" value="1"/>
</dbReference>
<dbReference type="Pfam" id="PF00246">
    <property type="entry name" value="Peptidase_M14"/>
    <property type="match status" value="1"/>
</dbReference>
<evidence type="ECO:0000256" key="3">
    <source>
        <dbReference type="ARBA" id="ARBA00022645"/>
    </source>
</evidence>
<dbReference type="PROSITE" id="PS00133">
    <property type="entry name" value="CARBOXYPEPT_ZN_2"/>
    <property type="match status" value="1"/>
</dbReference>
<dbReference type="PANTHER" id="PTHR11705:SF91">
    <property type="entry name" value="FI01817P-RELATED"/>
    <property type="match status" value="1"/>
</dbReference>
<dbReference type="CDD" id="cd03860">
    <property type="entry name" value="M14_CP_A-B_like"/>
    <property type="match status" value="1"/>
</dbReference>
<dbReference type="EMBL" id="OV725081">
    <property type="protein sequence ID" value="CAH1402677.1"/>
    <property type="molecule type" value="Genomic_DNA"/>
</dbReference>
<keyword evidence="5" id="KW-0479">Metal-binding</keyword>
<dbReference type="InterPro" id="IPR057247">
    <property type="entry name" value="CARBOXYPEPT_ZN_2"/>
</dbReference>
<proteinExistence type="inferred from homology"/>
<dbReference type="PANTHER" id="PTHR11705">
    <property type="entry name" value="PROTEASE FAMILY M14 CARBOXYPEPTIDASE A,B"/>
    <property type="match status" value="1"/>
</dbReference>
<evidence type="ECO:0000256" key="4">
    <source>
        <dbReference type="ARBA" id="ARBA00022670"/>
    </source>
</evidence>
<feature type="active site" description="Proton donor/acceptor" evidence="11">
    <location>
        <position position="382"/>
    </location>
</feature>
<evidence type="ECO:0000313" key="15">
    <source>
        <dbReference type="Proteomes" id="UP001152798"/>
    </source>
</evidence>
<reference evidence="14" key="1">
    <citation type="submission" date="2022-01" db="EMBL/GenBank/DDBJ databases">
        <authorList>
            <person name="King R."/>
        </authorList>
    </citation>
    <scope>NUCLEOTIDE SEQUENCE</scope>
</reference>
<evidence type="ECO:0000256" key="9">
    <source>
        <dbReference type="ARBA" id="ARBA00023049"/>
    </source>
</evidence>
<keyword evidence="9" id="KW-0482">Metalloprotease</keyword>
<feature type="chain" id="PRO_5040109555" description="Peptidase M14 domain-containing protein" evidence="12">
    <location>
        <begin position="26"/>
        <end position="421"/>
    </location>
</feature>
<feature type="domain" description="Peptidase M14" evidence="13">
    <location>
        <begin position="126"/>
        <end position="416"/>
    </location>
</feature>
<dbReference type="SUPFAM" id="SSF53187">
    <property type="entry name" value="Zn-dependent exopeptidases"/>
    <property type="match status" value="1"/>
</dbReference>
<dbReference type="OrthoDB" id="3626597at2759"/>
<comment type="similarity">
    <text evidence="2 11">Belongs to the peptidase M14 family.</text>
</comment>
<dbReference type="InterPro" id="IPR036990">
    <property type="entry name" value="M14A-like_propep"/>
</dbReference>
<sequence>MNRLTVIIKTFGLVIVAVNFDLVSSNYTDPAGYEGAQLLQVTNNNPDTIKYLVEKYFLDLWGHNKSHAQIMIPSSKLHPVKQYLKSNQVPFRIMLDDVQQAIDLDKELVYKNDYLFDDDGKLSMDRYHRLSVIHDYLSSLVEMHPDTVSDGTLGFSWEGRPLKYIKISSGKDDSKAVFIDAGIHAREWISPAAVLYVTQKLTEKRDKLPKELLDLDFYIVPVLNPDGYEYTHTTKRLWRKNRSQRGPGCQGIDLNRNFDIYWAGKGTSRHECSQVYVGPAPFSEPESLAIADFLMTIKNLKAYISVHSYSQLLLLPYSYDSVKPSDYEELKETADRAAESMVMAGGEYYQVGTSPDILYPASGSSADWAKAVAGVKYSYTFELRDTGKHGFLLPASQIIPTGKEFFEAIKVIAAAAARSHD</sequence>
<evidence type="ECO:0000256" key="12">
    <source>
        <dbReference type="SAM" id="SignalP"/>
    </source>
</evidence>
<evidence type="ECO:0000259" key="13">
    <source>
        <dbReference type="PROSITE" id="PS52035"/>
    </source>
</evidence>
<dbReference type="AlphaFoldDB" id="A0A9P0HJ50"/>
<dbReference type="Gene3D" id="3.40.630.10">
    <property type="entry name" value="Zn peptidases"/>
    <property type="match status" value="1"/>
</dbReference>
<comment type="cofactor">
    <cofactor evidence="1">
        <name>Zn(2+)</name>
        <dbReference type="ChEBI" id="CHEBI:29105"/>
    </cofactor>
</comment>